<comment type="similarity">
    <text evidence="1">Belongs to the glycosyltransferase group 1 family. Glycosyltransferase 4 subfamily.</text>
</comment>
<comment type="subunit">
    <text evidence="2">Homodimer.</text>
</comment>
<dbReference type="OrthoDB" id="8523124at2"/>
<evidence type="ECO:0000259" key="8">
    <source>
        <dbReference type="Pfam" id="PF21269"/>
    </source>
</evidence>
<feature type="domain" description="Trehalose synthase N-terminal" evidence="8">
    <location>
        <begin position="34"/>
        <end position="179"/>
    </location>
</feature>
<protein>
    <submittedName>
        <fullName evidence="9">Glycosyl transferase family 1</fullName>
    </submittedName>
</protein>
<dbReference type="Proteomes" id="UP000092952">
    <property type="component" value="Chromosome"/>
</dbReference>
<dbReference type="RefSeq" id="WP_068804213.1">
    <property type="nucleotide sequence ID" value="NZ_CP014671.1"/>
</dbReference>
<evidence type="ECO:0000256" key="1">
    <source>
        <dbReference type="ARBA" id="ARBA00009481"/>
    </source>
</evidence>
<dbReference type="Gene3D" id="3.40.50.2000">
    <property type="entry name" value="Glycogen Phosphorylase B"/>
    <property type="match status" value="2"/>
</dbReference>
<evidence type="ECO:0000259" key="7">
    <source>
        <dbReference type="Pfam" id="PF00534"/>
    </source>
</evidence>
<dbReference type="PANTHER" id="PTHR47779">
    <property type="entry name" value="SYNTHASE (CCG-9), PUTATIVE (AFU_ORTHOLOGUE AFUA_3G12100)-RELATED"/>
    <property type="match status" value="1"/>
</dbReference>
<dbReference type="InterPro" id="IPR001296">
    <property type="entry name" value="Glyco_trans_1"/>
</dbReference>
<gene>
    <name evidence="9" type="ORF">PG2T_08535</name>
</gene>
<dbReference type="STRING" id="1810504.PG2T_08535"/>
<feature type="domain" description="Glycosyl transferase family 1" evidence="7">
    <location>
        <begin position="215"/>
        <end position="380"/>
    </location>
</feature>
<evidence type="ECO:0000313" key="10">
    <source>
        <dbReference type="Proteomes" id="UP000092952"/>
    </source>
</evidence>
<sequence>MNALLEAYAEVAGADAVQHLIQLAAPLRGMKVVHVNSTRAGGGVAEILHKLVPLMQALELDTRWETITGDGPFYQCTKAMHNALQGQPAPLSDVLIKAYEDANARTAETLGPVLREADLVFIHDPQPAALIRHVTDRQGKWVWRCHIDASHPQRGVWRYLRGFVADYDASVFSLADFAQRLPHPVYLIPPSIDPLAEKNSELAAWQVLETCQRFEVDPDRPLMLQVSRFDRFKDPLGVIAAYRLARTFMPGLQLVLAGGGADDDPEGEAVLAEVNRAAEGDDDLKVLLLPSDAHATINALQRAAHFVLQKSLREGFGLTVTEAMWKGKPVIGGDTGGIRLQVVNHHTGFLVSTPEGAALRVRYLHQHQELREQMGIKAREFVRQNFLLTRQLRDYLTLMTGLLHPGEDRIALA</sequence>
<keyword evidence="3" id="KW-0313">Glucose metabolism</keyword>
<accession>A0A1B1YTV3</accession>
<dbReference type="KEGG" id="gbi:PG2T_08535"/>
<dbReference type="SUPFAM" id="SSF53756">
    <property type="entry name" value="UDP-Glycosyltransferase/glycogen phosphorylase"/>
    <property type="match status" value="1"/>
</dbReference>
<reference evidence="10" key="1">
    <citation type="submission" date="2016-03" db="EMBL/GenBank/DDBJ databases">
        <title>Complete genome sequence of Solimmundus cernigliae, representing a novel lineage of polycyclic aromatic hydrocarbon degraders within the Gammaproteobacteria.</title>
        <authorList>
            <person name="Singleton D.R."/>
            <person name="Dickey A.N."/>
            <person name="Scholl E.H."/>
            <person name="Wright F.A."/>
            <person name="Aitken M.D."/>
        </authorList>
    </citation>
    <scope>NUCLEOTIDE SEQUENCE [LARGE SCALE GENOMIC DNA]</scope>
    <source>
        <strain evidence="10">TR3.2</strain>
    </source>
</reference>
<evidence type="ECO:0000256" key="5">
    <source>
        <dbReference type="ARBA" id="ARBA00022679"/>
    </source>
</evidence>
<organism evidence="9 10">
    <name type="scientific">Immundisolibacter cernigliae</name>
    <dbReference type="NCBI Taxonomy" id="1810504"/>
    <lineage>
        <taxon>Bacteria</taxon>
        <taxon>Pseudomonadati</taxon>
        <taxon>Pseudomonadota</taxon>
        <taxon>Gammaproteobacteria</taxon>
        <taxon>Immundisolibacterales</taxon>
        <taxon>Immundisolibacteraceae</taxon>
        <taxon>Immundisolibacter</taxon>
    </lineage>
</organism>
<dbReference type="PANTHER" id="PTHR47779:SF1">
    <property type="entry name" value="SYNTHASE (CCG-9), PUTATIVE (AFU_ORTHOLOGUE AFUA_3G12100)-RELATED"/>
    <property type="match status" value="1"/>
</dbReference>
<evidence type="ECO:0000256" key="2">
    <source>
        <dbReference type="ARBA" id="ARBA00011738"/>
    </source>
</evidence>
<dbReference type="Pfam" id="PF00534">
    <property type="entry name" value="Glycos_transf_1"/>
    <property type="match status" value="1"/>
</dbReference>
<dbReference type="GO" id="GO:0016757">
    <property type="term" value="F:glycosyltransferase activity"/>
    <property type="evidence" value="ECO:0007669"/>
    <property type="project" value="UniProtKB-KW"/>
</dbReference>
<dbReference type="AlphaFoldDB" id="A0A1B1YTV3"/>
<evidence type="ECO:0000256" key="6">
    <source>
        <dbReference type="ARBA" id="ARBA00023277"/>
    </source>
</evidence>
<dbReference type="InterPro" id="IPR049438">
    <property type="entry name" value="TreT_GT1"/>
</dbReference>
<name>A0A1B1YTV3_9GAMM</name>
<evidence type="ECO:0000256" key="4">
    <source>
        <dbReference type="ARBA" id="ARBA00022676"/>
    </source>
</evidence>
<evidence type="ECO:0000313" key="9">
    <source>
        <dbReference type="EMBL" id="ANX04218.1"/>
    </source>
</evidence>
<dbReference type="GO" id="GO:0006006">
    <property type="term" value="P:glucose metabolic process"/>
    <property type="evidence" value="ECO:0007669"/>
    <property type="project" value="UniProtKB-KW"/>
</dbReference>
<evidence type="ECO:0000256" key="3">
    <source>
        <dbReference type="ARBA" id="ARBA00022526"/>
    </source>
</evidence>
<dbReference type="Pfam" id="PF21269">
    <property type="entry name" value="TreT_GT1"/>
    <property type="match status" value="1"/>
</dbReference>
<dbReference type="EMBL" id="CP014671">
    <property type="protein sequence ID" value="ANX04218.1"/>
    <property type="molecule type" value="Genomic_DNA"/>
</dbReference>
<dbReference type="InParanoid" id="A0A1B1YTV3"/>
<keyword evidence="4" id="KW-0328">Glycosyltransferase</keyword>
<proteinExistence type="inferred from homology"/>
<keyword evidence="10" id="KW-1185">Reference proteome</keyword>
<keyword evidence="6" id="KW-0119">Carbohydrate metabolism</keyword>
<dbReference type="InterPro" id="IPR052078">
    <property type="entry name" value="Trehalose_Metab_GTase"/>
</dbReference>
<keyword evidence="5 9" id="KW-0808">Transferase</keyword>